<organism evidence="4 5">
    <name type="scientific">Streptacidiphilus monticola</name>
    <dbReference type="NCBI Taxonomy" id="2161674"/>
    <lineage>
        <taxon>Bacteria</taxon>
        <taxon>Bacillati</taxon>
        <taxon>Actinomycetota</taxon>
        <taxon>Actinomycetes</taxon>
        <taxon>Kitasatosporales</taxon>
        <taxon>Streptomycetaceae</taxon>
        <taxon>Streptacidiphilus</taxon>
    </lineage>
</organism>
<protein>
    <recommendedName>
        <fullName evidence="6">Integral membrane protein</fullName>
    </recommendedName>
</protein>
<sequence length="422" mass="42508">MHVELRRLGVATTASAAFQLLLLQVAGAAAASPASPTPSSSPDCSGLFGEAAKLCQGNGGNVTSPVTSTLDPLQSLANGCATAAAWVVKKLSAGIDSTTNVDFTNTAFLKQYGIVFAASTFLTLILWLLAIAKRAARGVPMAQAFGEAIGFLWLTVIASAFTPLVLYTVVSATDGLTEAIAAGTKTDTATYLGTFADTLTSGKIGGGPIILVLVSLVAILAAAVVWLEMFIRAAMLYVGALLGTAVYAGLVDKELWKHVRRWAGMMTAVVLVKPVIVIVLGLAGAVASSAGANDAFSTVASGVAILVLSIFASAAIYRFVPGFGDDMVAMRRARASAISAGSAVVNGPANFMKQGINTHAAREPEQSGGSGGGGRGGAAGGVQPGIAAHAARSATPPAQAGAPKESVQQRNSGGSFADKGGR</sequence>
<keyword evidence="5" id="KW-1185">Reference proteome</keyword>
<feature type="transmembrane region" description="Helical" evidence="2">
    <location>
        <begin position="144"/>
        <end position="166"/>
    </location>
</feature>
<feature type="region of interest" description="Disordered" evidence="1">
    <location>
        <begin position="360"/>
        <end position="422"/>
    </location>
</feature>
<dbReference type="Proteomes" id="UP001596174">
    <property type="component" value="Unassembled WGS sequence"/>
</dbReference>
<feature type="signal peptide" evidence="3">
    <location>
        <begin position="1"/>
        <end position="30"/>
    </location>
</feature>
<comment type="caution">
    <text evidence="4">The sequence shown here is derived from an EMBL/GenBank/DDBJ whole genome shotgun (WGS) entry which is preliminary data.</text>
</comment>
<keyword evidence="2" id="KW-0812">Transmembrane</keyword>
<keyword evidence="3" id="KW-0732">Signal</keyword>
<feature type="transmembrane region" description="Helical" evidence="2">
    <location>
        <begin position="299"/>
        <end position="320"/>
    </location>
</feature>
<reference evidence="5" key="1">
    <citation type="journal article" date="2019" name="Int. J. Syst. Evol. Microbiol.">
        <title>The Global Catalogue of Microorganisms (GCM) 10K type strain sequencing project: providing services to taxonomists for standard genome sequencing and annotation.</title>
        <authorList>
            <consortium name="The Broad Institute Genomics Platform"/>
            <consortium name="The Broad Institute Genome Sequencing Center for Infectious Disease"/>
            <person name="Wu L."/>
            <person name="Ma J."/>
        </authorList>
    </citation>
    <scope>NUCLEOTIDE SEQUENCE [LARGE SCALE GENOMIC DNA]</scope>
    <source>
        <strain evidence="5">JCM 4816</strain>
    </source>
</reference>
<evidence type="ECO:0000256" key="3">
    <source>
        <dbReference type="SAM" id="SignalP"/>
    </source>
</evidence>
<feature type="transmembrane region" description="Helical" evidence="2">
    <location>
        <begin position="262"/>
        <end position="287"/>
    </location>
</feature>
<keyword evidence="2" id="KW-0472">Membrane</keyword>
<dbReference type="RefSeq" id="WP_380579209.1">
    <property type="nucleotide sequence ID" value="NZ_JBHSQJ010000007.1"/>
</dbReference>
<gene>
    <name evidence="4" type="ORF">ACFP3V_02615</name>
</gene>
<proteinExistence type="predicted"/>
<feature type="compositionally biased region" description="Low complexity" evidence="1">
    <location>
        <begin position="384"/>
        <end position="402"/>
    </location>
</feature>
<dbReference type="EMBL" id="JBHSQJ010000007">
    <property type="protein sequence ID" value="MFC5906115.1"/>
    <property type="molecule type" value="Genomic_DNA"/>
</dbReference>
<evidence type="ECO:0000256" key="2">
    <source>
        <dbReference type="SAM" id="Phobius"/>
    </source>
</evidence>
<feature type="chain" id="PRO_5046478630" description="Integral membrane protein" evidence="3">
    <location>
        <begin position="31"/>
        <end position="422"/>
    </location>
</feature>
<evidence type="ECO:0000313" key="5">
    <source>
        <dbReference type="Proteomes" id="UP001596174"/>
    </source>
</evidence>
<feature type="compositionally biased region" description="Gly residues" evidence="1">
    <location>
        <begin position="368"/>
        <end position="383"/>
    </location>
</feature>
<evidence type="ECO:0008006" key="6">
    <source>
        <dbReference type="Google" id="ProtNLM"/>
    </source>
</evidence>
<keyword evidence="2" id="KW-1133">Transmembrane helix</keyword>
<feature type="transmembrane region" description="Helical" evidence="2">
    <location>
        <begin position="209"/>
        <end position="227"/>
    </location>
</feature>
<feature type="transmembrane region" description="Helical" evidence="2">
    <location>
        <begin position="112"/>
        <end position="132"/>
    </location>
</feature>
<accession>A0ABW1FWI3</accession>
<feature type="transmembrane region" description="Helical" evidence="2">
    <location>
        <begin position="234"/>
        <end position="250"/>
    </location>
</feature>
<name>A0ABW1FWI3_9ACTN</name>
<evidence type="ECO:0000256" key="1">
    <source>
        <dbReference type="SAM" id="MobiDB-lite"/>
    </source>
</evidence>
<evidence type="ECO:0000313" key="4">
    <source>
        <dbReference type="EMBL" id="MFC5906115.1"/>
    </source>
</evidence>